<dbReference type="InterPro" id="IPR016187">
    <property type="entry name" value="CTDL_fold"/>
</dbReference>
<evidence type="ECO:0000313" key="8">
    <source>
        <dbReference type="WBParaSite" id="ASIM_0001251101-mRNA-1"/>
    </source>
</evidence>
<feature type="region of interest" description="Disordered" evidence="3">
    <location>
        <begin position="274"/>
        <end position="326"/>
    </location>
</feature>
<dbReference type="SUPFAM" id="SSF56436">
    <property type="entry name" value="C-type lectin-like"/>
    <property type="match status" value="2"/>
</dbReference>
<evidence type="ECO:0000313" key="7">
    <source>
        <dbReference type="Proteomes" id="UP000267096"/>
    </source>
</evidence>
<dbReference type="InterPro" id="IPR050976">
    <property type="entry name" value="Snaclec"/>
</dbReference>
<evidence type="ECO:0000313" key="6">
    <source>
        <dbReference type="EMBL" id="VDK46281.1"/>
    </source>
</evidence>
<dbReference type="Pfam" id="PF00431">
    <property type="entry name" value="CUB"/>
    <property type="match status" value="1"/>
</dbReference>
<dbReference type="Proteomes" id="UP000267096">
    <property type="component" value="Unassembled WGS sequence"/>
</dbReference>
<evidence type="ECO:0000259" key="4">
    <source>
        <dbReference type="PROSITE" id="PS01180"/>
    </source>
</evidence>
<evidence type="ECO:0000259" key="5">
    <source>
        <dbReference type="PROSITE" id="PS50041"/>
    </source>
</evidence>
<dbReference type="PROSITE" id="PS00615">
    <property type="entry name" value="C_TYPE_LECTIN_1"/>
    <property type="match status" value="1"/>
</dbReference>
<evidence type="ECO:0000256" key="3">
    <source>
        <dbReference type="SAM" id="MobiDB-lite"/>
    </source>
</evidence>
<feature type="compositionally biased region" description="Low complexity" evidence="3">
    <location>
        <begin position="431"/>
        <end position="479"/>
    </location>
</feature>
<feature type="domain" description="C-type lectin" evidence="5">
    <location>
        <begin position="26"/>
        <end position="127"/>
    </location>
</feature>
<dbReference type="WBParaSite" id="ASIM_0001251101-mRNA-1">
    <property type="protein sequence ID" value="ASIM_0001251101-mRNA-1"/>
    <property type="gene ID" value="ASIM_0001251101"/>
</dbReference>
<evidence type="ECO:0000256" key="2">
    <source>
        <dbReference type="PROSITE-ProRule" id="PRU00059"/>
    </source>
</evidence>
<dbReference type="PROSITE" id="PS01180">
    <property type="entry name" value="CUB"/>
    <property type="match status" value="1"/>
</dbReference>
<evidence type="ECO:0000256" key="1">
    <source>
        <dbReference type="ARBA" id="ARBA00023157"/>
    </source>
</evidence>
<dbReference type="AlphaFoldDB" id="A0A0M3JW65"/>
<comment type="caution">
    <text evidence="2">Lacks conserved residue(s) required for the propagation of feature annotation.</text>
</comment>
<dbReference type="Gene3D" id="3.10.100.10">
    <property type="entry name" value="Mannose-Binding Protein A, subunit A"/>
    <property type="match status" value="2"/>
</dbReference>
<dbReference type="InterPro" id="IPR016186">
    <property type="entry name" value="C-type_lectin-like/link_sf"/>
</dbReference>
<feature type="compositionally biased region" description="Low complexity" evidence="3">
    <location>
        <begin position="373"/>
        <end position="392"/>
    </location>
</feature>
<keyword evidence="1 2" id="KW-1015">Disulfide bond</keyword>
<dbReference type="EMBL" id="UYRR01031124">
    <property type="protein sequence ID" value="VDK46281.1"/>
    <property type="molecule type" value="Genomic_DNA"/>
</dbReference>
<dbReference type="InterPro" id="IPR035914">
    <property type="entry name" value="Sperma_CUB_dom_sf"/>
</dbReference>
<accession>A0A0M3JW65</accession>
<feature type="domain" description="C-type lectin" evidence="5">
    <location>
        <begin position="624"/>
        <end position="707"/>
    </location>
</feature>
<dbReference type="SUPFAM" id="SSF49854">
    <property type="entry name" value="Spermadhesin, CUB domain"/>
    <property type="match status" value="2"/>
</dbReference>
<feature type="domain" description="CUB" evidence="4">
    <location>
        <begin position="486"/>
        <end position="597"/>
    </location>
</feature>
<protein>
    <submittedName>
        <fullName evidence="8">C-type lectin domain-containing protein</fullName>
    </submittedName>
</protein>
<sequence length="707" mass="77351">MTDDLPYSLLITAETQGSEGYQYFQHTGHCYKLMGAVTSLKVANEHCAKENAALVSIHDRETNTFVAHLSKSHQLIGLFYQTSEYVWSDGTAFNFSNWHLGYPVPQTYFGSCVETQPDGLWFNIVCDHSNLPFVCEKRPEETTTTITTTTTLSTTPAQGVTCPDPHHNYLNSGTISSPGFPFFFGGKKFSCRYQLLVPVGSRVLITFDALLLGSSDSIRIFEGIRNASLLSTIGSDLTGHRVTVATNTKNMMTVLYNSGSEGMSMWAAKWGPAPESSTRAMPSPKPITTLLSKPTTQSTTSKPSTTTETMPSSGPITIPLITPTTQSTTSKLSTITETMPPSDPIATPLITPTTQSTTSKLSTITETMPSSDPITTPLITRTTNSTTTNLSTADPTAPSFKPIATPLTTPNTNSTITDLSTTNETMPSSGSITTPLTTPNTNSTIINLSTTTETMPSSEPITTPLATPTTTPNTSVPVTTPAMFQCPSSIIESPSGFLSSPGYPNGYPINLACWYTIKTKSDKRIWVEFLDVDTLHCCDLILVYNDGLTNQEPTTILSGKVGPTSVVSTRNELAILFTSSALHSRNLAGWRARFKEIPGFKQRLRVAISNANECSSGWYQNSQLSNKCHKVYEQRKRFDEAMSHCQQNDAKVSRSENALDNFYAAELMRNGEDTRKLFWLGLSYVEDKWKWADGRILKYNNWANGES</sequence>
<feature type="region of interest" description="Disordered" evidence="3">
    <location>
        <begin position="364"/>
        <end position="479"/>
    </location>
</feature>
<dbReference type="InterPro" id="IPR000859">
    <property type="entry name" value="CUB_dom"/>
</dbReference>
<dbReference type="PANTHER" id="PTHR22991">
    <property type="entry name" value="PROTEIN CBG13490"/>
    <property type="match status" value="1"/>
</dbReference>
<dbReference type="CDD" id="cd00041">
    <property type="entry name" value="CUB"/>
    <property type="match status" value="1"/>
</dbReference>
<dbReference type="SMART" id="SM00034">
    <property type="entry name" value="CLECT"/>
    <property type="match status" value="2"/>
</dbReference>
<dbReference type="InterPro" id="IPR001304">
    <property type="entry name" value="C-type_lectin-like"/>
</dbReference>
<dbReference type="CDD" id="cd00037">
    <property type="entry name" value="CLECT"/>
    <property type="match status" value="2"/>
</dbReference>
<organism evidence="8">
    <name type="scientific">Anisakis simplex</name>
    <name type="common">Herring worm</name>
    <dbReference type="NCBI Taxonomy" id="6269"/>
    <lineage>
        <taxon>Eukaryota</taxon>
        <taxon>Metazoa</taxon>
        <taxon>Ecdysozoa</taxon>
        <taxon>Nematoda</taxon>
        <taxon>Chromadorea</taxon>
        <taxon>Rhabditida</taxon>
        <taxon>Spirurina</taxon>
        <taxon>Ascaridomorpha</taxon>
        <taxon>Ascaridoidea</taxon>
        <taxon>Anisakidae</taxon>
        <taxon>Anisakis</taxon>
        <taxon>Anisakis simplex complex</taxon>
    </lineage>
</organism>
<dbReference type="SMART" id="SM00042">
    <property type="entry name" value="CUB"/>
    <property type="match status" value="2"/>
</dbReference>
<dbReference type="PROSITE" id="PS50041">
    <property type="entry name" value="C_TYPE_LECTIN_2"/>
    <property type="match status" value="2"/>
</dbReference>
<proteinExistence type="predicted"/>
<keyword evidence="7" id="KW-1185">Reference proteome</keyword>
<name>A0A0M3JW65_ANISI</name>
<dbReference type="PANTHER" id="PTHR22991:SF40">
    <property type="entry name" value="PROTEIN CBG13490"/>
    <property type="match status" value="1"/>
</dbReference>
<feature type="compositionally biased region" description="Low complexity" evidence="3">
    <location>
        <begin position="288"/>
        <end position="326"/>
    </location>
</feature>
<dbReference type="Pfam" id="PF00059">
    <property type="entry name" value="Lectin_C"/>
    <property type="match status" value="2"/>
</dbReference>
<dbReference type="OrthoDB" id="5808499at2759"/>
<feature type="disulfide bond" evidence="2">
    <location>
        <begin position="486"/>
        <end position="513"/>
    </location>
</feature>
<gene>
    <name evidence="6" type="ORF">ASIM_LOCUS11977</name>
</gene>
<reference evidence="6 7" key="2">
    <citation type="submission" date="2018-11" db="EMBL/GenBank/DDBJ databases">
        <authorList>
            <consortium name="Pathogen Informatics"/>
        </authorList>
    </citation>
    <scope>NUCLEOTIDE SEQUENCE [LARGE SCALE GENOMIC DNA]</scope>
</reference>
<reference evidence="8" key="1">
    <citation type="submission" date="2017-02" db="UniProtKB">
        <authorList>
            <consortium name="WormBaseParasite"/>
        </authorList>
    </citation>
    <scope>IDENTIFICATION</scope>
</reference>
<feature type="compositionally biased region" description="Polar residues" evidence="3">
    <location>
        <begin position="406"/>
        <end position="430"/>
    </location>
</feature>
<dbReference type="Gene3D" id="2.60.120.290">
    <property type="entry name" value="Spermadhesin, CUB domain"/>
    <property type="match status" value="2"/>
</dbReference>
<dbReference type="InterPro" id="IPR018378">
    <property type="entry name" value="C-type_lectin_CS"/>
</dbReference>